<comment type="caution">
    <text evidence="1">The sequence shown here is derived from an EMBL/GenBank/DDBJ whole genome shotgun (WGS) entry which is preliminary data.</text>
</comment>
<accession>A0ACC1HTJ9</accession>
<protein>
    <submittedName>
        <fullName evidence="1">Uncharacterized protein</fullName>
    </submittedName>
</protein>
<evidence type="ECO:0000313" key="1">
    <source>
        <dbReference type="EMBL" id="KAJ1678428.1"/>
    </source>
</evidence>
<organism evidence="1 2">
    <name type="scientific">Spiromyces aspiralis</name>
    <dbReference type="NCBI Taxonomy" id="68401"/>
    <lineage>
        <taxon>Eukaryota</taxon>
        <taxon>Fungi</taxon>
        <taxon>Fungi incertae sedis</taxon>
        <taxon>Zoopagomycota</taxon>
        <taxon>Kickxellomycotina</taxon>
        <taxon>Kickxellomycetes</taxon>
        <taxon>Kickxellales</taxon>
        <taxon>Kickxellaceae</taxon>
        <taxon>Spiromyces</taxon>
    </lineage>
</organism>
<sequence>VSPKYPEPEVKTVMWHKPRVRISITRIAKIFYTSLVTELMTEVASDVLSSHRRRQNEVVGAALDVYDELIAEVAFKASYHYSWLEVKRRVADRVFGRNLLRATLRRWKARLEMAFRQERDTATERDQIRSLLGTTLSVPIDILVRFEFNPAVRPTNANGPVAVMFQVPPMPDSIANHYDSDSETGRHGLGKSQRYEWWAQLDSALSNHLSKSVPTKGGLRPCCLLVYLWRGAAPERTVALMLKLDKRREAGELYDYRIEVLDLLSPSASLKRGANWLASRTAGDWYRDSLSIQGLVPSRGYDTKSGHAGIGDACTRLLDVAADIIAEIFSAEARLLDLFGVKLDAFPRDRIVLDQAESQLFPKAINTLISQARAASDEMIVPESRGAFLGPQTSLPFVDTGPYDGRPAPLLLAQGIKYTVGQAACHFGLLAGGPCVYPRVWRRAVEDIISETFGMDGRIQELINRFASLSKMILGTGVVNPIENNGVQPPLHITPVRNSPIAKRKPPRPPSTASTPSKEASLPSLWSSPVHAETTSQSGSHRKQKRLKL</sequence>
<name>A0ACC1HTJ9_9FUNG</name>
<feature type="non-terminal residue" evidence="1">
    <location>
        <position position="549"/>
    </location>
</feature>
<dbReference type="EMBL" id="JAMZIH010001175">
    <property type="protein sequence ID" value="KAJ1678428.1"/>
    <property type="molecule type" value="Genomic_DNA"/>
</dbReference>
<gene>
    <name evidence="1" type="ORF">EV182_004066</name>
</gene>
<feature type="non-terminal residue" evidence="1">
    <location>
        <position position="1"/>
    </location>
</feature>
<dbReference type="Proteomes" id="UP001145114">
    <property type="component" value="Unassembled WGS sequence"/>
</dbReference>
<proteinExistence type="predicted"/>
<reference evidence="1" key="1">
    <citation type="submission" date="2022-06" db="EMBL/GenBank/DDBJ databases">
        <title>Phylogenomic reconstructions and comparative analyses of Kickxellomycotina fungi.</title>
        <authorList>
            <person name="Reynolds N.K."/>
            <person name="Stajich J.E."/>
            <person name="Barry K."/>
            <person name="Grigoriev I.V."/>
            <person name="Crous P."/>
            <person name="Smith M.E."/>
        </authorList>
    </citation>
    <scope>NUCLEOTIDE SEQUENCE</scope>
    <source>
        <strain evidence="1">RSA 2271</strain>
    </source>
</reference>
<evidence type="ECO:0000313" key="2">
    <source>
        <dbReference type="Proteomes" id="UP001145114"/>
    </source>
</evidence>
<keyword evidence="2" id="KW-1185">Reference proteome</keyword>